<dbReference type="Gene3D" id="3.20.20.80">
    <property type="entry name" value="Glycosidases"/>
    <property type="match status" value="2"/>
</dbReference>
<dbReference type="InterPro" id="IPR017853">
    <property type="entry name" value="GH"/>
</dbReference>
<comment type="caution">
    <text evidence="1">The sequence shown here is derived from an EMBL/GenBank/DDBJ whole genome shotgun (WGS) entry which is preliminary data.</text>
</comment>
<dbReference type="EMBL" id="JACOON010000003">
    <property type="protein sequence ID" value="MBC5648005.1"/>
    <property type="molecule type" value="Genomic_DNA"/>
</dbReference>
<gene>
    <name evidence="1" type="ORF">H8S18_06620</name>
</gene>
<evidence type="ECO:0000313" key="1">
    <source>
        <dbReference type="EMBL" id="MBC5648005.1"/>
    </source>
</evidence>
<proteinExistence type="predicted"/>
<protein>
    <submittedName>
        <fullName evidence="1">Agarase</fullName>
    </submittedName>
</protein>
<dbReference type="Proteomes" id="UP000606889">
    <property type="component" value="Unassembled WGS sequence"/>
</dbReference>
<evidence type="ECO:0000313" key="2">
    <source>
        <dbReference type="Proteomes" id="UP000606889"/>
    </source>
</evidence>
<accession>A0ABR7EDY7</accession>
<dbReference type="RefSeq" id="WP_186857529.1">
    <property type="nucleotide sequence ID" value="NZ_JACOON010000003.1"/>
</dbReference>
<reference evidence="1 2" key="1">
    <citation type="submission" date="2020-08" db="EMBL/GenBank/DDBJ databases">
        <title>Genome public.</title>
        <authorList>
            <person name="Liu C."/>
            <person name="Sun Q."/>
        </authorList>
    </citation>
    <scope>NUCLEOTIDE SEQUENCE [LARGE SCALE GENOMIC DNA]</scope>
    <source>
        <strain evidence="1 2">NSJ-35</strain>
    </source>
</reference>
<name>A0ABR7EDY7_9FIRM</name>
<sequence length="384" mass="45057">MNQLDYFGGTEQKKFEATGFFRIQEEGKRQWLIDPEGNVFISVGLNHLDDSNLKYHYNLNIWKEKYSSNKDKWIREGLVKDMKDWGFNTIGWTQEYISGDWGKALDWGVNINLGHSTPWSAADYRTANMPYVLQLRVAEIEDWNGQPNFPDVYSREFDVYAEWLARSICADHADSQNLIGYFFVDIASWQDHASGRDFPQLEGLEKEERDRKVFDIASKYYEVVTKHIRSYDKNHLILGDRYNGNKVIPTPVLKAMKPYVDVFSVQYFPANNEEGYRQMHEDLKKWHEITEKPVLIADIGNSCKTEMNPDRVYDLDGQAARAQDYIDSLRPLLNEPWFIGWHWCAYVENTARGWGCKTPFDKPYEEFVGPVREFNNKVYDNILK</sequence>
<dbReference type="SUPFAM" id="SSF51445">
    <property type="entry name" value="(Trans)glycosidases"/>
    <property type="match status" value="1"/>
</dbReference>
<organism evidence="1 2">
    <name type="scientific">Christensenella tenuis</name>
    <dbReference type="NCBI Taxonomy" id="2763033"/>
    <lineage>
        <taxon>Bacteria</taxon>
        <taxon>Bacillati</taxon>
        <taxon>Bacillota</taxon>
        <taxon>Clostridia</taxon>
        <taxon>Christensenellales</taxon>
        <taxon>Christensenellaceae</taxon>
        <taxon>Christensenella</taxon>
    </lineage>
</organism>
<keyword evidence="2" id="KW-1185">Reference proteome</keyword>